<dbReference type="AlphaFoldDB" id="A0A178K2V7"/>
<dbReference type="Proteomes" id="UP000078503">
    <property type="component" value="Unassembled WGS sequence"/>
</dbReference>
<reference evidence="2 3" key="1">
    <citation type="submission" date="2016-03" db="EMBL/GenBank/DDBJ databases">
        <title>Photobacterium proteolyticum sp. nov. a protease producing bacterium isolated from ocean sediments of Laizhou Bay.</title>
        <authorList>
            <person name="Li Y."/>
        </authorList>
    </citation>
    <scope>NUCLEOTIDE SEQUENCE [LARGE SCALE GENOMIC DNA]</scope>
    <source>
        <strain evidence="2 3">R-40508</strain>
    </source>
</reference>
<keyword evidence="1" id="KW-0812">Transmembrane</keyword>
<feature type="transmembrane region" description="Helical" evidence="1">
    <location>
        <begin position="114"/>
        <end position="140"/>
    </location>
</feature>
<feature type="transmembrane region" description="Helical" evidence="1">
    <location>
        <begin position="15"/>
        <end position="33"/>
    </location>
</feature>
<keyword evidence="1" id="KW-0472">Membrane</keyword>
<name>A0A178K2V7_9GAMM</name>
<proteinExistence type="predicted"/>
<evidence type="ECO:0000256" key="1">
    <source>
        <dbReference type="SAM" id="Phobius"/>
    </source>
</evidence>
<gene>
    <name evidence="2" type="ORF">A3K86_22350</name>
</gene>
<sequence>MEDSSFFSNLGSLDWWIGVVVVGLIINVFSAYLKPALDSFLSKLSYKWASGSKRNADERKKWIKELQESEHEQVLCYLEFLNQKIWFIIYLVMTLVFFWMLNEFEATSKIELTIIYVIIGFGLLSALHSLYSGLTHYLVLQEARRTKI</sequence>
<keyword evidence="1" id="KW-1133">Transmembrane helix</keyword>
<protein>
    <submittedName>
        <fullName evidence="2">Uncharacterized protein</fullName>
    </submittedName>
</protein>
<evidence type="ECO:0000313" key="2">
    <source>
        <dbReference type="EMBL" id="OAN11658.1"/>
    </source>
</evidence>
<comment type="caution">
    <text evidence="2">The sequence shown here is derived from an EMBL/GenBank/DDBJ whole genome shotgun (WGS) entry which is preliminary data.</text>
</comment>
<dbReference type="RefSeq" id="WP_068336936.1">
    <property type="nucleotide sequence ID" value="NZ_LVHF01000033.1"/>
</dbReference>
<feature type="transmembrane region" description="Helical" evidence="1">
    <location>
        <begin position="85"/>
        <end position="102"/>
    </location>
</feature>
<keyword evidence="3" id="KW-1185">Reference proteome</keyword>
<evidence type="ECO:0000313" key="3">
    <source>
        <dbReference type="Proteomes" id="UP000078503"/>
    </source>
</evidence>
<organism evidence="2 3">
    <name type="scientific">Photobacterium jeanii</name>
    <dbReference type="NCBI Taxonomy" id="858640"/>
    <lineage>
        <taxon>Bacteria</taxon>
        <taxon>Pseudomonadati</taxon>
        <taxon>Pseudomonadota</taxon>
        <taxon>Gammaproteobacteria</taxon>
        <taxon>Vibrionales</taxon>
        <taxon>Vibrionaceae</taxon>
        <taxon>Photobacterium</taxon>
    </lineage>
</organism>
<accession>A0A178K2V7</accession>
<dbReference type="EMBL" id="LVHF01000033">
    <property type="protein sequence ID" value="OAN11658.1"/>
    <property type="molecule type" value="Genomic_DNA"/>
</dbReference>